<proteinExistence type="predicted"/>
<feature type="compositionally biased region" description="Basic residues" evidence="1">
    <location>
        <begin position="72"/>
        <end position="82"/>
    </location>
</feature>
<evidence type="ECO:0000313" key="2">
    <source>
        <dbReference type="EMBL" id="MPC87260.1"/>
    </source>
</evidence>
<dbReference type="AlphaFoldDB" id="A0A5B7IRI8"/>
<sequence length="177" mass="18944">MSPNTVNLTRTRRGYLQVSCPSVWRPTGISSTINSGRRLFRGGDGARPHSLVPGSRPITPPAYHPAHAPQRPLRRLSSHHRPSALLSSRSKWVRVQRRRGGVRGGETVLLPSAVMSANFAKLLAGHKTSLHDPLEAAAVIIGSGGSGGGGCVAGQGVAGVARYDTYGRWNESRRIEK</sequence>
<dbReference type="EMBL" id="VSRR010073968">
    <property type="protein sequence ID" value="MPC87260.1"/>
    <property type="molecule type" value="Genomic_DNA"/>
</dbReference>
<gene>
    <name evidence="2" type="ORF">E2C01_082117</name>
</gene>
<comment type="caution">
    <text evidence="2">The sequence shown here is derived from an EMBL/GenBank/DDBJ whole genome shotgun (WGS) entry which is preliminary data.</text>
</comment>
<dbReference type="Proteomes" id="UP000324222">
    <property type="component" value="Unassembled WGS sequence"/>
</dbReference>
<feature type="region of interest" description="Disordered" evidence="1">
    <location>
        <begin position="37"/>
        <end position="87"/>
    </location>
</feature>
<evidence type="ECO:0000313" key="3">
    <source>
        <dbReference type="Proteomes" id="UP000324222"/>
    </source>
</evidence>
<keyword evidence="3" id="KW-1185">Reference proteome</keyword>
<reference evidence="2 3" key="1">
    <citation type="submission" date="2019-05" db="EMBL/GenBank/DDBJ databases">
        <title>Another draft genome of Portunus trituberculatus and its Hox gene families provides insights of decapod evolution.</title>
        <authorList>
            <person name="Jeong J.-H."/>
            <person name="Song I."/>
            <person name="Kim S."/>
            <person name="Choi T."/>
            <person name="Kim D."/>
            <person name="Ryu S."/>
            <person name="Kim W."/>
        </authorList>
    </citation>
    <scope>NUCLEOTIDE SEQUENCE [LARGE SCALE GENOMIC DNA]</scope>
    <source>
        <tissue evidence="2">Muscle</tissue>
    </source>
</reference>
<evidence type="ECO:0000256" key="1">
    <source>
        <dbReference type="SAM" id="MobiDB-lite"/>
    </source>
</evidence>
<name>A0A5B7IRI8_PORTR</name>
<organism evidence="2 3">
    <name type="scientific">Portunus trituberculatus</name>
    <name type="common">Swimming crab</name>
    <name type="synonym">Neptunus trituberculatus</name>
    <dbReference type="NCBI Taxonomy" id="210409"/>
    <lineage>
        <taxon>Eukaryota</taxon>
        <taxon>Metazoa</taxon>
        <taxon>Ecdysozoa</taxon>
        <taxon>Arthropoda</taxon>
        <taxon>Crustacea</taxon>
        <taxon>Multicrustacea</taxon>
        <taxon>Malacostraca</taxon>
        <taxon>Eumalacostraca</taxon>
        <taxon>Eucarida</taxon>
        <taxon>Decapoda</taxon>
        <taxon>Pleocyemata</taxon>
        <taxon>Brachyura</taxon>
        <taxon>Eubrachyura</taxon>
        <taxon>Portunoidea</taxon>
        <taxon>Portunidae</taxon>
        <taxon>Portuninae</taxon>
        <taxon>Portunus</taxon>
    </lineage>
</organism>
<accession>A0A5B7IRI8</accession>
<protein>
    <submittedName>
        <fullName evidence="2">Uncharacterized protein</fullName>
    </submittedName>
</protein>